<proteinExistence type="predicted"/>
<accession>A0A918MKV0</accession>
<dbReference type="AlphaFoldDB" id="A0A918MKV0"/>
<dbReference type="SUPFAM" id="SSF52317">
    <property type="entry name" value="Class I glutamine amidotransferase-like"/>
    <property type="match status" value="1"/>
</dbReference>
<dbReference type="Pfam" id="PF02585">
    <property type="entry name" value="PIG-L"/>
    <property type="match status" value="1"/>
</dbReference>
<dbReference type="Gene3D" id="3.40.50.10320">
    <property type="entry name" value="LmbE-like"/>
    <property type="match status" value="1"/>
</dbReference>
<sequence length="798" mass="90534">MGTALYVAAHPDDENTKLISYLSNEVKAKTAYLSLTRGDGGQNLIGPELRELLGVLRTQELLAARRIDGGSQFFTRANDFGYSKHPKETLKVWKKDEVLRDMIWIIRNLKPDVIINRFDHRTPGSTHGHHTSSAMLSVEAFDMAADPTLYPEHLNSTSIWQPKRLFFNTSWWFYGSEENFKNSDKSNMLNFDVGTYYPLSGLSNNEIAALASSQHLCQGFGRMSNRGSEMEYLELLKGDLPSNGSNIFEGINTSWSRIEGGEAVGEILYDLENNFNFKDPSIHLPELLAGYKELKKVKDDHWRNIKLKELEHIILSVSGLFLEATVAEPTMYQGGKTTVNIEAVNRSNSKIVLKSVALTNTPRTTKLIPLLENKRELFQLELQIPNNTPLSNPYWLNEKWDIGMYQVHDQSLIGKPETPAAFHVMFEVEFNGYPITITKPVVYRYSKPDKGEIYQPFSILPKATASFKDKVIIFADDQPKEIPVTIQAHKDNIEGKIQLRVGEGWKVDQETKPFKISNKGDKQTIRFLLTPPITENENYISPIIWVDGMEISKELIEIDYDHIPKQTILLPAEAKVVRLDIKKSGNKIGYIKGAGDEIPISLKQIGYDVSFIEPELINSGSLKKYDAIVVGIRAYNVIDELKFKQRYLLDYVKNGGNLILQYNTTDNKVTSMENLAPYPLNISRDRVTDENSEVKILANNHPIVNYPNKITLDDFNGWVQERGLYFPNQWAKEFTPILSMQDNGEDPIKGSLLVAPYGEGYYVYTGLSFFRELPVGVIGAYRLFANMLSLSQKDSENK</sequence>
<dbReference type="Proteomes" id="UP000634668">
    <property type="component" value="Unassembled WGS sequence"/>
</dbReference>
<name>A0A918MKV0_9FLAO</name>
<evidence type="ECO:0008006" key="3">
    <source>
        <dbReference type="Google" id="ProtNLM"/>
    </source>
</evidence>
<comment type="caution">
    <text evidence="1">The sequence shown here is derived from an EMBL/GenBank/DDBJ whole genome shotgun (WGS) entry which is preliminary data.</text>
</comment>
<gene>
    <name evidence="1" type="ORF">GCM10007383_16130</name>
</gene>
<dbReference type="EMBL" id="BMWP01000009">
    <property type="protein sequence ID" value="GGW31883.1"/>
    <property type="molecule type" value="Genomic_DNA"/>
</dbReference>
<dbReference type="SUPFAM" id="SSF102588">
    <property type="entry name" value="LmbE-like"/>
    <property type="match status" value="1"/>
</dbReference>
<keyword evidence="2" id="KW-1185">Reference proteome</keyword>
<protein>
    <recommendedName>
        <fullName evidence="3">LmbE family protein</fullName>
    </recommendedName>
</protein>
<dbReference type="InterPro" id="IPR003737">
    <property type="entry name" value="GlcNAc_PI_deacetylase-related"/>
</dbReference>
<reference evidence="1" key="1">
    <citation type="journal article" date="2014" name="Int. J. Syst. Evol. Microbiol.">
        <title>Complete genome sequence of Corynebacterium casei LMG S-19264T (=DSM 44701T), isolated from a smear-ripened cheese.</title>
        <authorList>
            <consortium name="US DOE Joint Genome Institute (JGI-PGF)"/>
            <person name="Walter F."/>
            <person name="Albersmeier A."/>
            <person name="Kalinowski J."/>
            <person name="Ruckert C."/>
        </authorList>
    </citation>
    <scope>NUCLEOTIDE SEQUENCE</scope>
    <source>
        <strain evidence="1">KCTC 12113</strain>
    </source>
</reference>
<evidence type="ECO:0000313" key="1">
    <source>
        <dbReference type="EMBL" id="GGW31883.1"/>
    </source>
</evidence>
<evidence type="ECO:0000313" key="2">
    <source>
        <dbReference type="Proteomes" id="UP000634668"/>
    </source>
</evidence>
<dbReference type="InterPro" id="IPR029062">
    <property type="entry name" value="Class_I_gatase-like"/>
</dbReference>
<reference evidence="1" key="2">
    <citation type="submission" date="2020-09" db="EMBL/GenBank/DDBJ databases">
        <authorList>
            <person name="Sun Q."/>
            <person name="Kim S."/>
        </authorList>
    </citation>
    <scope>NUCLEOTIDE SEQUENCE</scope>
    <source>
        <strain evidence="1">KCTC 12113</strain>
    </source>
</reference>
<organism evidence="1 2">
    <name type="scientific">Arenibacter certesii</name>
    <dbReference type="NCBI Taxonomy" id="228955"/>
    <lineage>
        <taxon>Bacteria</taxon>
        <taxon>Pseudomonadati</taxon>
        <taxon>Bacteroidota</taxon>
        <taxon>Flavobacteriia</taxon>
        <taxon>Flavobacteriales</taxon>
        <taxon>Flavobacteriaceae</taxon>
        <taxon>Arenibacter</taxon>
    </lineage>
</organism>
<dbReference type="InterPro" id="IPR024078">
    <property type="entry name" value="LmbE-like_dom_sf"/>
</dbReference>